<evidence type="ECO:0000256" key="2">
    <source>
        <dbReference type="SAM" id="MobiDB-lite"/>
    </source>
</evidence>
<keyword evidence="1" id="KW-0175">Coiled coil</keyword>
<evidence type="ECO:0000256" key="1">
    <source>
        <dbReference type="ARBA" id="ARBA00023054"/>
    </source>
</evidence>
<feature type="domain" description="Exocyst complex subunit EXOC6/Sec15 C-terminal" evidence="3">
    <location>
        <begin position="472"/>
        <end position="627"/>
    </location>
</feature>
<dbReference type="GO" id="GO:0006893">
    <property type="term" value="P:Golgi to plasma membrane transport"/>
    <property type="evidence" value="ECO:0007669"/>
    <property type="project" value="TreeGrafter"/>
</dbReference>
<dbReference type="GO" id="GO:0000145">
    <property type="term" value="C:exocyst"/>
    <property type="evidence" value="ECO:0007669"/>
    <property type="project" value="TreeGrafter"/>
</dbReference>
<dbReference type="EMBL" id="HBKQ01009467">
    <property type="protein sequence ID" value="CAE2215679.1"/>
    <property type="molecule type" value="Transcribed_RNA"/>
</dbReference>
<gene>
    <name evidence="4" type="ORF">OAUR00152_LOCUS6345</name>
</gene>
<dbReference type="InterPro" id="IPR007225">
    <property type="entry name" value="EXOC6/Sec15"/>
</dbReference>
<feature type="compositionally biased region" description="Basic and acidic residues" evidence="2">
    <location>
        <begin position="128"/>
        <end position="146"/>
    </location>
</feature>
<evidence type="ECO:0000259" key="3">
    <source>
        <dbReference type="Pfam" id="PF04091"/>
    </source>
</evidence>
<feature type="compositionally biased region" description="Gly residues" evidence="2">
    <location>
        <begin position="210"/>
        <end position="219"/>
    </location>
</feature>
<accession>A0A7S4I1B4</accession>
<sequence>MAGGSSHSGSGQTLSLSFKAGASAGGAMSRSSDFMMKGMGGHKRGGSIIGSSSGKGQHSQWAELLTPEILFENAPTRKEDELKLKALPETVHPVRRAEAAFALLGRLDEFRSYYEQNRFGDMKISSAAEKKKSNDGDGGAGDKNETRSSLSSLTGDDVSLGTDRIYFAKSLSHLCASVVGFSAVEAALELGNFADDDEEEGGTLATGSQNEGGIGGQKGQGSSAAGQGGKTSPSTSFRESSAKYERALIAELGSLLRGRAVGATLAELTRSSCLMTSFRSALKIIHPSSTTRRSDKELLAMDVDIIMTGLKVAQEEQLKSTSKIVGEDRMEPMRIARSGSDFRSGGKKEGGNKNVPAEELINFPFGLSELKQKPVDQSVDNLDNMGRSRGSLNYIQSLAAAETEYYTFSQSVPNVVRSIHARAIAFAAFAMSQEELGQVFAFKKGGGIAGYVLDCVEECVAVASVGMKDGFEHLDELTVEQAVQITANISALQRTLPRLFGTLMRGLCHVGMVRADQLDETFQYADSTLKGADKSCDQEVGSMYSLVYEICRNKIDMLMNFSLDNFQWVSKTTRNMPNAYCESLIEYMRNTFRCLGPMDEGSKAGLHFSCCGHIAERIVKLLSDKAIRGNDVEGSMHGMGMHGEEELPPINKIDAFGLKNLSLDVVEFVAFSESTSIPQLSECFNELKCLVNAMLDRDLPVLLLPENEAVRRRKYPFLTLEKILHILEKYVGLGLGEKLMGGSGRGTTDILMLEKKEVTQLIKVVRMQIEH</sequence>
<dbReference type="Pfam" id="PF04091">
    <property type="entry name" value="Sec15_C"/>
    <property type="match status" value="1"/>
</dbReference>
<feature type="region of interest" description="Disordered" evidence="2">
    <location>
        <begin position="197"/>
        <end position="238"/>
    </location>
</feature>
<dbReference type="GO" id="GO:0016020">
    <property type="term" value="C:membrane"/>
    <property type="evidence" value="ECO:0007669"/>
    <property type="project" value="TreeGrafter"/>
</dbReference>
<dbReference type="PANTHER" id="PTHR12702">
    <property type="entry name" value="SEC15"/>
    <property type="match status" value="1"/>
</dbReference>
<dbReference type="InterPro" id="IPR042044">
    <property type="entry name" value="EXOC6PINT-1/Sec15/Tip20_C_dom2"/>
</dbReference>
<reference evidence="4" key="1">
    <citation type="submission" date="2021-01" db="EMBL/GenBank/DDBJ databases">
        <authorList>
            <person name="Corre E."/>
            <person name="Pelletier E."/>
            <person name="Niang G."/>
            <person name="Scheremetjew M."/>
            <person name="Finn R."/>
            <person name="Kale V."/>
            <person name="Holt S."/>
            <person name="Cochrane G."/>
            <person name="Meng A."/>
            <person name="Brown T."/>
            <person name="Cohen L."/>
        </authorList>
    </citation>
    <scope>NUCLEOTIDE SEQUENCE</scope>
    <source>
        <strain evidence="4">Isolate 1302-5</strain>
    </source>
</reference>
<dbReference type="AlphaFoldDB" id="A0A7S4I1B4"/>
<dbReference type="InterPro" id="IPR046361">
    <property type="entry name" value="EXOC6/Sec15_C"/>
</dbReference>
<proteinExistence type="predicted"/>
<name>A0A7S4I1B4_9STRA</name>
<feature type="region of interest" description="Disordered" evidence="2">
    <location>
        <begin position="125"/>
        <end position="154"/>
    </location>
</feature>
<dbReference type="GO" id="GO:0006886">
    <property type="term" value="P:intracellular protein transport"/>
    <property type="evidence" value="ECO:0007669"/>
    <property type="project" value="InterPro"/>
</dbReference>
<dbReference type="Gene3D" id="1.20.58.670">
    <property type="entry name" value="Dsl1p vesicle tethering complex, Tip20p subunit, domain D"/>
    <property type="match status" value="1"/>
</dbReference>
<organism evidence="4">
    <name type="scientific">Odontella aurita</name>
    <dbReference type="NCBI Taxonomy" id="265563"/>
    <lineage>
        <taxon>Eukaryota</taxon>
        <taxon>Sar</taxon>
        <taxon>Stramenopiles</taxon>
        <taxon>Ochrophyta</taxon>
        <taxon>Bacillariophyta</taxon>
        <taxon>Mediophyceae</taxon>
        <taxon>Biddulphiophycidae</taxon>
        <taxon>Eupodiscales</taxon>
        <taxon>Odontellaceae</taxon>
        <taxon>Odontella</taxon>
    </lineage>
</organism>
<protein>
    <recommendedName>
        <fullName evidence="3">Exocyst complex subunit EXOC6/Sec15 C-terminal domain-containing protein</fullName>
    </recommendedName>
</protein>
<dbReference type="GO" id="GO:0090522">
    <property type="term" value="P:vesicle tethering involved in exocytosis"/>
    <property type="evidence" value="ECO:0007669"/>
    <property type="project" value="InterPro"/>
</dbReference>
<dbReference type="PANTHER" id="PTHR12702:SF0">
    <property type="entry name" value="EXOCYST COMPLEX COMPONENT 6"/>
    <property type="match status" value="1"/>
</dbReference>
<evidence type="ECO:0000313" key="4">
    <source>
        <dbReference type="EMBL" id="CAE2215679.1"/>
    </source>
</evidence>